<feature type="transmembrane region" description="Helical" evidence="7">
    <location>
        <begin position="352"/>
        <end position="375"/>
    </location>
</feature>
<evidence type="ECO:0000256" key="7">
    <source>
        <dbReference type="SAM" id="Phobius"/>
    </source>
</evidence>
<keyword evidence="4 7" id="KW-1133">Transmembrane helix</keyword>
<dbReference type="Proteomes" id="UP000722125">
    <property type="component" value="Unassembled WGS sequence"/>
</dbReference>
<accession>A0ABS5TUP4</accession>
<evidence type="ECO:0000256" key="2">
    <source>
        <dbReference type="ARBA" id="ARBA00022475"/>
    </source>
</evidence>
<feature type="transmembrane region" description="Helical" evidence="7">
    <location>
        <begin position="538"/>
        <end position="556"/>
    </location>
</feature>
<keyword evidence="2" id="KW-1003">Cell membrane</keyword>
<feature type="domain" description="ABC3 transporter permease C-terminal" evidence="8">
    <location>
        <begin position="962"/>
        <end position="1079"/>
    </location>
</feature>
<dbReference type="PANTHER" id="PTHR30572">
    <property type="entry name" value="MEMBRANE COMPONENT OF TRANSPORTER-RELATED"/>
    <property type="match status" value="1"/>
</dbReference>
<dbReference type="EMBL" id="JAHBOH010000001">
    <property type="protein sequence ID" value="MBT0992842.1"/>
    <property type="molecule type" value="Genomic_DNA"/>
</dbReference>
<dbReference type="InterPro" id="IPR003838">
    <property type="entry name" value="ABC3_permease_C"/>
</dbReference>
<feature type="transmembrane region" description="Helical" evidence="7">
    <location>
        <begin position="1012"/>
        <end position="1037"/>
    </location>
</feature>
<reference evidence="9 10" key="1">
    <citation type="submission" date="2021-05" db="EMBL/GenBank/DDBJ databases">
        <title>Description of Cellulomonas sp. DKR-3 sp. nov.</title>
        <authorList>
            <person name="Dahal R.H."/>
            <person name="Chaudhary D.K."/>
        </authorList>
    </citation>
    <scope>NUCLEOTIDE SEQUENCE [LARGE SCALE GENOMIC DNA]</scope>
    <source>
        <strain evidence="9 10">DKR-3</strain>
    </source>
</reference>
<keyword evidence="5 7" id="KW-0472">Membrane</keyword>
<proteinExistence type="inferred from homology"/>
<evidence type="ECO:0000256" key="4">
    <source>
        <dbReference type="ARBA" id="ARBA00022989"/>
    </source>
</evidence>
<keyword evidence="3 7" id="KW-0812">Transmembrane</keyword>
<protein>
    <submittedName>
        <fullName evidence="9">FtsX-like permease family protein</fullName>
    </submittedName>
</protein>
<evidence type="ECO:0000256" key="3">
    <source>
        <dbReference type="ARBA" id="ARBA00022692"/>
    </source>
</evidence>
<feature type="transmembrane region" description="Helical" evidence="7">
    <location>
        <begin position="309"/>
        <end position="331"/>
    </location>
</feature>
<organism evidence="9 10">
    <name type="scientific">Cellulomonas fulva</name>
    <dbReference type="NCBI Taxonomy" id="2835530"/>
    <lineage>
        <taxon>Bacteria</taxon>
        <taxon>Bacillati</taxon>
        <taxon>Actinomycetota</taxon>
        <taxon>Actinomycetes</taxon>
        <taxon>Micrococcales</taxon>
        <taxon>Cellulomonadaceae</taxon>
        <taxon>Cellulomonas</taxon>
    </lineage>
</organism>
<dbReference type="Pfam" id="PF02687">
    <property type="entry name" value="FtsX"/>
    <property type="match status" value="1"/>
</dbReference>
<gene>
    <name evidence="9" type="ORF">KIN34_00860</name>
</gene>
<evidence type="ECO:0000313" key="9">
    <source>
        <dbReference type="EMBL" id="MBT0992842.1"/>
    </source>
</evidence>
<evidence type="ECO:0000259" key="8">
    <source>
        <dbReference type="Pfam" id="PF02687"/>
    </source>
</evidence>
<evidence type="ECO:0000256" key="1">
    <source>
        <dbReference type="ARBA" id="ARBA00004651"/>
    </source>
</evidence>
<feature type="transmembrane region" description="Helical" evidence="7">
    <location>
        <begin position="1057"/>
        <end position="1082"/>
    </location>
</feature>
<evidence type="ECO:0000256" key="5">
    <source>
        <dbReference type="ARBA" id="ARBA00023136"/>
    </source>
</evidence>
<sequence length="1096" mass="113313">MGWMTRLVRHRARAQVTILATVTAVTVVGATLLGSFALLLAVNENRALDVALSRAPAAVTDVGVRLDLSPDQPARPALEAADEYLDRLLAGLPDARTHWLQSQWLAVQGTTDPVSPLVYLGAVPTEVTVVEGTWPPAADADSAVPVAVPVAVPSAAAERYDWEPGDRIAFEGTSERSQGELVVAAVYVAEPPRAAWSREVLRGRLHEAAYPYPGTFGFVTTNAWGPLLVDPDVLLSGKVATQSVQAVALPDLDHATRADVEGLRTRLSTAQQDATAASGEVAASADVTTDLDTTIDTATADLDVTHVSVVLLGLMLVVVAVTVLLLAARLLAERRAPEQTLMSSRGASGGQLLGLAASEALVVAVLTALAAPWLARLLFWGVTSVPALRGAGLHVDPGHPVSLWVTCGVGAALLAGVLVGPLLRRRGSVVDTEQQLVRQDRKQALARSGADLAVVALAAVALWQLSTQGSPVVAGSGRIDPLLVAAPALALLAGGVLAARALPLVASVGERLATRTRTLVAPLATWEVSRRPGRASGAALLLTLAIAVGTFGQGYLQTWRTSQQDQAEAAIGTDLRVVDADGTPLEQAAVVADEHALQIASPVGFADAGLGIATGREDATNASMTRLLVLDTRHTADLVRGRAPDDAPGGWAALTGGLAPTSYVTGPPVPAGTTELTLTLTTYLSLPLPSALSISLVVQDQHGLRTPLELPSFSVGSEEPVDHRVELAIPEGVGPLQIVAATARIALGEGEEPAEPGDRTLPTFAVHLTDLTARAEDGTTTPIDLTRATWVVQATTPGWSSQLPTTWADEEGMHLAGALPLVVADASAFSITSFRPEPIVHALVTPGVLEDLGADQDDTLVVDVGGAPVQLRVDRVVDYLPGMPRGQGVLVDADAISRASWARGSAATFSDEWWARVDEADAPAAAQRLTRAEMGTVTTLVGVRAEATDGPLRVGIQAALWLVIVASAGLAVAGIAMSATVAVRTRRLELARLQALGASRSSLVRAVLAEHALLGAVGIAAGLAVGYLLATVLSPVITVSAAGLPPVPPVVLQWPWAAQLAFVGGTALACGIVVLTVAQLLLRRASGALLRLGDEG</sequence>
<feature type="transmembrane region" description="Helical" evidence="7">
    <location>
        <begin position="401"/>
        <end position="423"/>
    </location>
</feature>
<evidence type="ECO:0000313" key="10">
    <source>
        <dbReference type="Proteomes" id="UP000722125"/>
    </source>
</evidence>
<comment type="similarity">
    <text evidence="6">Belongs to the ABC-4 integral membrane protein family.</text>
</comment>
<name>A0ABS5TUP4_9CELL</name>
<keyword evidence="10" id="KW-1185">Reference proteome</keyword>
<comment type="subcellular location">
    <subcellularLocation>
        <location evidence="1">Cell membrane</location>
        <topology evidence="1">Multi-pass membrane protein</topology>
    </subcellularLocation>
</comment>
<dbReference type="InterPro" id="IPR050250">
    <property type="entry name" value="Macrolide_Exporter_MacB"/>
</dbReference>
<feature type="transmembrane region" description="Helical" evidence="7">
    <location>
        <begin position="16"/>
        <end position="42"/>
    </location>
</feature>
<evidence type="ECO:0000256" key="6">
    <source>
        <dbReference type="ARBA" id="ARBA00038076"/>
    </source>
</evidence>
<feature type="transmembrane region" description="Helical" evidence="7">
    <location>
        <begin position="958"/>
        <end position="983"/>
    </location>
</feature>
<dbReference type="PANTHER" id="PTHR30572:SF4">
    <property type="entry name" value="ABC TRANSPORTER PERMEASE YTRF"/>
    <property type="match status" value="1"/>
</dbReference>
<feature type="transmembrane region" description="Helical" evidence="7">
    <location>
        <begin position="485"/>
        <end position="508"/>
    </location>
</feature>
<comment type="caution">
    <text evidence="9">The sequence shown here is derived from an EMBL/GenBank/DDBJ whole genome shotgun (WGS) entry which is preliminary data.</text>
</comment>
<feature type="transmembrane region" description="Helical" evidence="7">
    <location>
        <begin position="444"/>
        <end position="465"/>
    </location>
</feature>
<dbReference type="RefSeq" id="WP_214345840.1">
    <property type="nucleotide sequence ID" value="NZ_JAHBOH010000001.1"/>
</dbReference>